<feature type="transmembrane region" description="Helical" evidence="1">
    <location>
        <begin position="115"/>
        <end position="136"/>
    </location>
</feature>
<evidence type="ECO:0008006" key="4">
    <source>
        <dbReference type="Google" id="ProtNLM"/>
    </source>
</evidence>
<protein>
    <recommendedName>
        <fullName evidence="4">Sugar specific permease</fullName>
    </recommendedName>
</protein>
<dbReference type="Pfam" id="PF19700">
    <property type="entry name" value="DUF6198"/>
    <property type="match status" value="1"/>
</dbReference>
<name>A0ABW4BGK3_9LACO</name>
<evidence type="ECO:0000313" key="3">
    <source>
        <dbReference type="Proteomes" id="UP001597199"/>
    </source>
</evidence>
<proteinExistence type="predicted"/>
<organism evidence="2 3">
    <name type="scientific">Lacticaseibacillus suilingensis</name>
    <dbReference type="NCBI Taxonomy" id="2799577"/>
    <lineage>
        <taxon>Bacteria</taxon>
        <taxon>Bacillati</taxon>
        <taxon>Bacillota</taxon>
        <taxon>Bacilli</taxon>
        <taxon>Lactobacillales</taxon>
        <taxon>Lactobacillaceae</taxon>
        <taxon>Lacticaseibacillus</taxon>
    </lineage>
</organism>
<feature type="transmembrane region" description="Helical" evidence="1">
    <location>
        <begin position="157"/>
        <end position="184"/>
    </location>
</feature>
<evidence type="ECO:0000256" key="1">
    <source>
        <dbReference type="SAM" id="Phobius"/>
    </source>
</evidence>
<feature type="transmembrane region" description="Helical" evidence="1">
    <location>
        <begin position="190"/>
        <end position="213"/>
    </location>
</feature>
<accession>A0ABW4BGK3</accession>
<keyword evidence="3" id="KW-1185">Reference proteome</keyword>
<dbReference type="InterPro" id="IPR038750">
    <property type="entry name" value="YczE/YyaS-like"/>
</dbReference>
<keyword evidence="1" id="KW-0472">Membrane</keyword>
<dbReference type="RefSeq" id="WP_204119355.1">
    <property type="nucleotide sequence ID" value="NZ_BOLV01000014.1"/>
</dbReference>
<reference evidence="3" key="1">
    <citation type="journal article" date="2019" name="Int. J. Syst. Evol. Microbiol.">
        <title>The Global Catalogue of Microorganisms (GCM) 10K type strain sequencing project: providing services to taxonomists for standard genome sequencing and annotation.</title>
        <authorList>
            <consortium name="The Broad Institute Genomics Platform"/>
            <consortium name="The Broad Institute Genome Sequencing Center for Infectious Disease"/>
            <person name="Wu L."/>
            <person name="Ma J."/>
        </authorList>
    </citation>
    <scope>NUCLEOTIDE SEQUENCE [LARGE SCALE GENOMIC DNA]</scope>
    <source>
        <strain evidence="3">CCM 9110</strain>
    </source>
</reference>
<sequence>MKAKNDAPLRSRQLIGYFVFSILLNGFGNGLTVAMNLGSALWTASAVNLAHALHLTLLTVLLAEGVAVVLFNALVLRRLEWRRIAGNFIFMIPFSFLVSWFAQLIGMTPLVALPLMWRVVLDLFGIVCTGVAVSIYQRLNVMLHPNDDLMQILRFHFLHGNAALAQPLSFVPPITLILICVLATRQAYALNIGTLFSLVAQGAIVGLADRVVFPQLKHRHLVV</sequence>
<keyword evidence="1" id="KW-1133">Transmembrane helix</keyword>
<feature type="transmembrane region" description="Helical" evidence="1">
    <location>
        <begin position="88"/>
        <end position="109"/>
    </location>
</feature>
<keyword evidence="1" id="KW-0812">Transmembrane</keyword>
<comment type="caution">
    <text evidence="2">The sequence shown here is derived from an EMBL/GenBank/DDBJ whole genome shotgun (WGS) entry which is preliminary data.</text>
</comment>
<feature type="transmembrane region" description="Helical" evidence="1">
    <location>
        <begin position="55"/>
        <end position="76"/>
    </location>
</feature>
<feature type="transmembrane region" description="Helical" evidence="1">
    <location>
        <begin position="14"/>
        <end position="35"/>
    </location>
</feature>
<dbReference type="Proteomes" id="UP001597199">
    <property type="component" value="Unassembled WGS sequence"/>
</dbReference>
<gene>
    <name evidence="2" type="ORF">ACFQ41_09980</name>
</gene>
<evidence type="ECO:0000313" key="2">
    <source>
        <dbReference type="EMBL" id="MFD1399634.1"/>
    </source>
</evidence>
<dbReference type="EMBL" id="JBHTOA010000035">
    <property type="protein sequence ID" value="MFD1399634.1"/>
    <property type="molecule type" value="Genomic_DNA"/>
</dbReference>